<evidence type="ECO:0000256" key="4">
    <source>
        <dbReference type="ARBA" id="ARBA00023136"/>
    </source>
</evidence>
<dbReference type="Gene3D" id="1.10.3080.10">
    <property type="entry name" value="Clc chloride channel"/>
    <property type="match status" value="1"/>
</dbReference>
<dbReference type="InterPro" id="IPR014743">
    <property type="entry name" value="Cl-channel_core"/>
</dbReference>
<reference evidence="6 7" key="1">
    <citation type="submission" date="2019-08" db="EMBL/GenBank/DDBJ databases">
        <title>Genome sequencing of Paenibacillus faecis DSM 23593(T).</title>
        <authorList>
            <person name="Kook J.-K."/>
            <person name="Park S.-N."/>
            <person name="Lim Y.K."/>
        </authorList>
    </citation>
    <scope>NUCLEOTIDE SEQUENCE [LARGE SCALE GENOMIC DNA]</scope>
    <source>
        <strain evidence="6 7">DSM 23593</strain>
    </source>
</reference>
<evidence type="ECO:0000256" key="2">
    <source>
        <dbReference type="ARBA" id="ARBA00022692"/>
    </source>
</evidence>
<accession>A0A5D0CW72</accession>
<feature type="transmembrane region" description="Helical" evidence="5">
    <location>
        <begin position="268"/>
        <end position="286"/>
    </location>
</feature>
<proteinExistence type="predicted"/>
<feature type="transmembrane region" description="Helical" evidence="5">
    <location>
        <begin position="390"/>
        <end position="411"/>
    </location>
</feature>
<dbReference type="PRINTS" id="PR00762">
    <property type="entry name" value="CLCHANNEL"/>
</dbReference>
<feature type="transmembrane region" description="Helical" evidence="5">
    <location>
        <begin position="63"/>
        <end position="80"/>
    </location>
</feature>
<comment type="caution">
    <text evidence="6">The sequence shown here is derived from an EMBL/GenBank/DDBJ whole genome shotgun (WGS) entry which is preliminary data.</text>
</comment>
<dbReference type="Pfam" id="PF00654">
    <property type="entry name" value="Voltage_CLC"/>
    <property type="match status" value="1"/>
</dbReference>
<feature type="transmembrane region" description="Helical" evidence="5">
    <location>
        <begin position="156"/>
        <end position="181"/>
    </location>
</feature>
<keyword evidence="3 5" id="KW-1133">Transmembrane helix</keyword>
<feature type="transmembrane region" description="Helical" evidence="5">
    <location>
        <begin position="226"/>
        <end position="247"/>
    </location>
</feature>
<dbReference type="PANTHER" id="PTHR43427">
    <property type="entry name" value="CHLORIDE CHANNEL PROTEIN CLC-E"/>
    <property type="match status" value="1"/>
</dbReference>
<comment type="subcellular location">
    <subcellularLocation>
        <location evidence="1">Membrane</location>
        <topology evidence="1">Multi-pass membrane protein</topology>
    </subcellularLocation>
</comment>
<evidence type="ECO:0000256" key="3">
    <source>
        <dbReference type="ARBA" id="ARBA00022989"/>
    </source>
</evidence>
<name>A0A5D0CW72_9BACL</name>
<dbReference type="CDD" id="cd03682">
    <property type="entry name" value="ClC_sycA_like"/>
    <property type="match status" value="1"/>
</dbReference>
<keyword evidence="4 5" id="KW-0472">Membrane</keyword>
<evidence type="ECO:0000256" key="5">
    <source>
        <dbReference type="SAM" id="Phobius"/>
    </source>
</evidence>
<dbReference type="RefSeq" id="WP_148449611.1">
    <property type="nucleotide sequence ID" value="NZ_VSDO01000001.1"/>
</dbReference>
<feature type="transmembrane region" description="Helical" evidence="5">
    <location>
        <begin position="29"/>
        <end position="51"/>
    </location>
</feature>
<sequence length="441" mass="46653">MKLNKGRAWRGKSADPLSYAAYPGSFLKWLLLGSAVGVMAGSASAVFLLSLDFVTGQRVRHEWLLYLLPAGGAMISYLYMKFGNNSGKGNNLILERIQDGTERIPLRMAPLVLLGTLGTHLFGGSAGREGTAVQMGGSLAEWFGNMIKINEPERKILLMCGISGGFGSVFGTPLAGTVFGLEVAAFGLISHRALVPCFAASFVGDLIATEIWGVHHLHYGMGPVPALSAAVLLKVVLASILFGLAALSFSGLTHALKRQFTRLLPNPVLKSAVGGILIIAFVYVLGTRDYLGLGTSLIADSFQSEGGVISPLAFLWKLLFTALTLGTGFQGGEVTPLFAIGSTLGHSLAGWLHLYAPFLAALGFVAVFSGAANTPLACFIMGIELFGSEGALYLFIACMVSYVFSGHSGIYSSQQIGSSKSGRWPMAEGMTLAAWKNRKNK</sequence>
<keyword evidence="2 5" id="KW-0812">Transmembrane</keyword>
<feature type="transmembrane region" description="Helical" evidence="5">
    <location>
        <begin position="306"/>
        <end position="325"/>
    </location>
</feature>
<feature type="transmembrane region" description="Helical" evidence="5">
    <location>
        <begin position="193"/>
        <end position="214"/>
    </location>
</feature>
<dbReference type="Proteomes" id="UP000325218">
    <property type="component" value="Unassembled WGS sequence"/>
</dbReference>
<organism evidence="6 7">
    <name type="scientific">Paenibacillus faecis</name>
    <dbReference type="NCBI Taxonomy" id="862114"/>
    <lineage>
        <taxon>Bacteria</taxon>
        <taxon>Bacillati</taxon>
        <taxon>Bacillota</taxon>
        <taxon>Bacilli</taxon>
        <taxon>Bacillales</taxon>
        <taxon>Paenibacillaceae</taxon>
        <taxon>Paenibacillus</taxon>
    </lineage>
</organism>
<dbReference type="AlphaFoldDB" id="A0A5D0CW72"/>
<keyword evidence="7" id="KW-1185">Reference proteome</keyword>
<dbReference type="InterPro" id="IPR001807">
    <property type="entry name" value="ClC"/>
</dbReference>
<dbReference type="GO" id="GO:0016020">
    <property type="term" value="C:membrane"/>
    <property type="evidence" value="ECO:0007669"/>
    <property type="project" value="UniProtKB-SubCell"/>
</dbReference>
<dbReference type="EMBL" id="VSDO01000001">
    <property type="protein sequence ID" value="TYA14162.1"/>
    <property type="molecule type" value="Genomic_DNA"/>
</dbReference>
<evidence type="ECO:0000313" key="7">
    <source>
        <dbReference type="Proteomes" id="UP000325218"/>
    </source>
</evidence>
<dbReference type="OrthoDB" id="9767361at2"/>
<evidence type="ECO:0000256" key="1">
    <source>
        <dbReference type="ARBA" id="ARBA00004141"/>
    </source>
</evidence>
<dbReference type="InterPro" id="IPR050368">
    <property type="entry name" value="ClC-type_chloride_channel"/>
</dbReference>
<gene>
    <name evidence="6" type="ORF">FRY98_00280</name>
</gene>
<dbReference type="GO" id="GO:0015108">
    <property type="term" value="F:chloride transmembrane transporter activity"/>
    <property type="evidence" value="ECO:0007669"/>
    <property type="project" value="InterPro"/>
</dbReference>
<dbReference type="SUPFAM" id="SSF81340">
    <property type="entry name" value="Clc chloride channel"/>
    <property type="match status" value="1"/>
</dbReference>
<protein>
    <submittedName>
        <fullName evidence="6">Voltage-gated chloride channel family protein</fullName>
    </submittedName>
</protein>
<evidence type="ECO:0000313" key="6">
    <source>
        <dbReference type="EMBL" id="TYA14162.1"/>
    </source>
</evidence>
<dbReference type="PANTHER" id="PTHR43427:SF12">
    <property type="entry name" value="CHLORIDE TRANSPORTER"/>
    <property type="match status" value="1"/>
</dbReference>